<gene>
    <name evidence="1" type="ORF">PKOR_15240</name>
</gene>
<dbReference type="RefSeq" id="WP_046311849.1">
    <property type="nucleotide sequence ID" value="NZ_CBCSCY010000014.1"/>
</dbReference>
<sequence length="59" mass="6831">MMKVESGKRDTPKHLLTQEQEAVLDLYLQKLDGFYEDLKASDAVQVEIETQHLKKILSK</sequence>
<keyword evidence="2" id="KW-1185">Reference proteome</keyword>
<reference evidence="1 2" key="1">
    <citation type="journal article" date="2015" name="Sci. Rep.">
        <title>Unraveling adaptation of Pontibacter korlensis to radiation and infertility in desert through complete genome and comparative transcriptomic analysis.</title>
        <authorList>
            <person name="Dai J."/>
            <person name="Dai W."/>
            <person name="Qiu C."/>
            <person name="Yang Z."/>
            <person name="Zhang Y."/>
            <person name="Zhou M."/>
            <person name="Zhang L."/>
            <person name="Fang C."/>
            <person name="Gao Q."/>
            <person name="Yang Q."/>
            <person name="Li X."/>
            <person name="Wang Z."/>
            <person name="Wang Z."/>
            <person name="Jia Z."/>
            <person name="Chen X."/>
        </authorList>
    </citation>
    <scope>NUCLEOTIDE SEQUENCE [LARGE SCALE GENOMIC DNA]</scope>
    <source>
        <strain evidence="1 2">X14-1T</strain>
    </source>
</reference>
<dbReference type="OrthoDB" id="853792at2"/>
<dbReference type="KEGG" id="pko:PKOR_15240"/>
<organism evidence="1 2">
    <name type="scientific">Pontibacter korlensis</name>
    <dbReference type="NCBI Taxonomy" id="400092"/>
    <lineage>
        <taxon>Bacteria</taxon>
        <taxon>Pseudomonadati</taxon>
        <taxon>Bacteroidota</taxon>
        <taxon>Cytophagia</taxon>
        <taxon>Cytophagales</taxon>
        <taxon>Hymenobacteraceae</taxon>
        <taxon>Pontibacter</taxon>
    </lineage>
</organism>
<dbReference type="PATRIC" id="fig|400092.3.peg.3324"/>
<dbReference type="EMBL" id="CP009621">
    <property type="protein sequence ID" value="AKD04196.1"/>
    <property type="molecule type" value="Genomic_DNA"/>
</dbReference>
<proteinExistence type="predicted"/>
<accession>A0A0E3UY72</accession>
<dbReference type="AlphaFoldDB" id="A0A0E3UY72"/>
<evidence type="ECO:0000313" key="2">
    <source>
        <dbReference type="Proteomes" id="UP000033109"/>
    </source>
</evidence>
<evidence type="ECO:0000313" key="1">
    <source>
        <dbReference type="EMBL" id="AKD04196.1"/>
    </source>
</evidence>
<dbReference type="HOGENOM" id="CLU_2956665_0_0_10"/>
<name>A0A0E3UY72_9BACT</name>
<dbReference type="Proteomes" id="UP000033109">
    <property type="component" value="Chromosome"/>
</dbReference>
<protein>
    <submittedName>
        <fullName evidence="1">Uncharacterized protein</fullName>
    </submittedName>
</protein>